<evidence type="ECO:0000313" key="2">
    <source>
        <dbReference type="Proteomes" id="UP001157418"/>
    </source>
</evidence>
<accession>A0AAU9M2B2</accession>
<dbReference type="AlphaFoldDB" id="A0AAU9M2B2"/>
<gene>
    <name evidence="1" type="ORF">LVIROSA_LOCUS3902</name>
</gene>
<reference evidence="1 2" key="1">
    <citation type="submission" date="2022-01" db="EMBL/GenBank/DDBJ databases">
        <authorList>
            <person name="Xiong W."/>
            <person name="Schranz E."/>
        </authorList>
    </citation>
    <scope>NUCLEOTIDE SEQUENCE [LARGE SCALE GENOMIC DNA]</scope>
</reference>
<dbReference type="Proteomes" id="UP001157418">
    <property type="component" value="Unassembled WGS sequence"/>
</dbReference>
<protein>
    <submittedName>
        <fullName evidence="1">Uncharacterized protein</fullName>
    </submittedName>
</protein>
<proteinExistence type="predicted"/>
<dbReference type="EMBL" id="CAKMRJ010000002">
    <property type="protein sequence ID" value="CAH1416115.1"/>
    <property type="molecule type" value="Genomic_DNA"/>
</dbReference>
<keyword evidence="2" id="KW-1185">Reference proteome</keyword>
<organism evidence="1 2">
    <name type="scientific">Lactuca virosa</name>
    <dbReference type="NCBI Taxonomy" id="75947"/>
    <lineage>
        <taxon>Eukaryota</taxon>
        <taxon>Viridiplantae</taxon>
        <taxon>Streptophyta</taxon>
        <taxon>Embryophyta</taxon>
        <taxon>Tracheophyta</taxon>
        <taxon>Spermatophyta</taxon>
        <taxon>Magnoliopsida</taxon>
        <taxon>eudicotyledons</taxon>
        <taxon>Gunneridae</taxon>
        <taxon>Pentapetalae</taxon>
        <taxon>asterids</taxon>
        <taxon>campanulids</taxon>
        <taxon>Asterales</taxon>
        <taxon>Asteraceae</taxon>
        <taxon>Cichorioideae</taxon>
        <taxon>Cichorieae</taxon>
        <taxon>Lactucinae</taxon>
        <taxon>Lactuca</taxon>
    </lineage>
</organism>
<sequence length="88" mass="10070">MVPQPSFPSPLSPSLTPGCRSSSLQFIASTVRYFMINWRHQGMVKDWSMTRNQNRYTFRKNPDNSGVASLCYHATGVDFVIQWSLQVI</sequence>
<name>A0AAU9M2B2_9ASTR</name>
<evidence type="ECO:0000313" key="1">
    <source>
        <dbReference type="EMBL" id="CAH1416115.1"/>
    </source>
</evidence>
<comment type="caution">
    <text evidence="1">The sequence shown here is derived from an EMBL/GenBank/DDBJ whole genome shotgun (WGS) entry which is preliminary data.</text>
</comment>